<dbReference type="Proteomes" id="UP000466794">
    <property type="component" value="Unassembled WGS sequence"/>
</dbReference>
<organism evidence="7 8">
    <name type="scientific">Nocardia terrae</name>
    <dbReference type="NCBI Taxonomy" id="2675851"/>
    <lineage>
        <taxon>Bacteria</taxon>
        <taxon>Bacillati</taxon>
        <taxon>Actinomycetota</taxon>
        <taxon>Actinomycetes</taxon>
        <taxon>Mycobacteriales</taxon>
        <taxon>Nocardiaceae</taxon>
        <taxon>Nocardia</taxon>
    </lineage>
</organism>
<keyword evidence="2 6" id="KW-0732">Signal</keyword>
<dbReference type="RefSeq" id="WP_157354741.1">
    <property type="nucleotide sequence ID" value="NZ_WRPP01000001.1"/>
</dbReference>
<evidence type="ECO:0000256" key="2">
    <source>
        <dbReference type="ARBA" id="ARBA00022729"/>
    </source>
</evidence>
<evidence type="ECO:0000256" key="1">
    <source>
        <dbReference type="ARBA" id="ARBA00022475"/>
    </source>
</evidence>
<evidence type="ECO:0000256" key="5">
    <source>
        <dbReference type="ARBA" id="ARBA00023288"/>
    </source>
</evidence>
<evidence type="ECO:0000256" key="4">
    <source>
        <dbReference type="ARBA" id="ARBA00023139"/>
    </source>
</evidence>
<keyword evidence="4" id="KW-0564">Palmitate</keyword>
<keyword evidence="8" id="KW-1185">Reference proteome</keyword>
<proteinExistence type="predicted"/>
<dbReference type="EMBL" id="WRPP01000001">
    <property type="protein sequence ID" value="MVU75979.1"/>
    <property type="molecule type" value="Genomic_DNA"/>
</dbReference>
<accession>A0A7K1UP82</accession>
<feature type="chain" id="PRO_5029889269" description="LppP/LprE family lipoprotein" evidence="6">
    <location>
        <begin position="26"/>
        <end position="180"/>
    </location>
</feature>
<keyword evidence="1" id="KW-1003">Cell membrane</keyword>
<evidence type="ECO:0008006" key="9">
    <source>
        <dbReference type="Google" id="ProtNLM"/>
    </source>
</evidence>
<dbReference type="Pfam" id="PF14041">
    <property type="entry name" value="Lipoprotein_21"/>
    <property type="match status" value="1"/>
</dbReference>
<comment type="caution">
    <text evidence="7">The sequence shown here is derived from an EMBL/GenBank/DDBJ whole genome shotgun (WGS) entry which is preliminary data.</text>
</comment>
<gene>
    <name evidence="7" type="ORF">GPX89_01825</name>
</gene>
<dbReference type="PROSITE" id="PS51257">
    <property type="entry name" value="PROKAR_LIPOPROTEIN"/>
    <property type="match status" value="1"/>
</dbReference>
<evidence type="ECO:0000313" key="8">
    <source>
        <dbReference type="Proteomes" id="UP000466794"/>
    </source>
</evidence>
<dbReference type="InterPro" id="IPR025971">
    <property type="entry name" value="LppP/LprE"/>
</dbReference>
<dbReference type="AlphaFoldDB" id="A0A7K1UP82"/>
<evidence type="ECO:0000256" key="6">
    <source>
        <dbReference type="SAM" id="SignalP"/>
    </source>
</evidence>
<reference evidence="7 8" key="1">
    <citation type="submission" date="2019-12" db="EMBL/GenBank/DDBJ databases">
        <title>Nocardia sp. nov. ET3-3 isolated from soil.</title>
        <authorList>
            <person name="Kanchanasin P."/>
            <person name="Tanasupawat S."/>
            <person name="Yuki M."/>
            <person name="Kudo T."/>
        </authorList>
    </citation>
    <scope>NUCLEOTIDE SEQUENCE [LARGE SCALE GENOMIC DNA]</scope>
    <source>
        <strain evidence="7 8">ET3-3</strain>
    </source>
</reference>
<name>A0A7K1UP82_9NOCA</name>
<keyword evidence="5" id="KW-0449">Lipoprotein</keyword>
<evidence type="ECO:0000313" key="7">
    <source>
        <dbReference type="EMBL" id="MVU75979.1"/>
    </source>
</evidence>
<feature type="signal peptide" evidence="6">
    <location>
        <begin position="1"/>
        <end position="25"/>
    </location>
</feature>
<keyword evidence="3" id="KW-0472">Membrane</keyword>
<sequence>MKARSAAVVSMAAAAVLAVGGCGSASTPGGSTTTVPAAAQQPAGSANGLCFDANSDLARSAMARLSPPPVGEWQVGQVSDEKISSGCDGVLSYMEVYSNVNHPYTHLLFFTGGKYLGTATSDPYMYTRITGTSRTSLSLTYAWLEGDNDPMCCPKGGPSTVTFTLNGTKVTANGTFPPHS</sequence>
<evidence type="ECO:0000256" key="3">
    <source>
        <dbReference type="ARBA" id="ARBA00023136"/>
    </source>
</evidence>
<protein>
    <recommendedName>
        <fullName evidence="9">LppP/LprE family lipoprotein</fullName>
    </recommendedName>
</protein>